<protein>
    <recommendedName>
        <fullName evidence="4">Kinetochore protein mis13</fullName>
    </recommendedName>
</protein>
<reference evidence="2 3" key="1">
    <citation type="journal article" date="2016" name="Front. Microbiol.">
        <title>Genome and transcriptome sequences reveal the specific parasitism of the nematophagous Purpureocillium lilacinum 36-1.</title>
        <authorList>
            <person name="Xie J."/>
            <person name="Li S."/>
            <person name="Mo C."/>
            <person name="Xiao X."/>
            <person name="Peng D."/>
            <person name="Wang G."/>
            <person name="Xiao Y."/>
        </authorList>
    </citation>
    <scope>NUCLEOTIDE SEQUENCE [LARGE SCALE GENOMIC DNA]</scope>
    <source>
        <strain evidence="2 3">36-1</strain>
    </source>
</reference>
<sequence>MPSNPDPRCAARGTYRDERDGGVANQRGRWYSSLAWGSTAQSGLARRWSIPHLSEVNNRRHSRVRLKPSSTRDKCPPPPPHRPPVCIPRRHRASSLGHTGEGLDAPALEPDAKHLTRLRRRPATHPPNTRRIEAAQRLVGLRARNAFSPSPPTTHAPCHRDMSDQQKRRTSKRLAGRSPERDEVQGSGPGRRRNADGRTAAADYEQDDDFQFVRKSKRPKTEEQEPPKKTGRGRTSAKEKATPELSAISESPKAASSAAAAKTTATAGTRKSSRRKQSGDAPEEPQQQPPKRATRQSKRLSGENNGEEPKANGASRKQGRGKERPRRVAVQERQEEEVDEVEVSPPSPLAPVESTKIALPMSDTPIINRNKDMRKKGNSNRRSSLGSRGRRASSLIESGQSAIPHREVDPTEFYKHIEADLVEPRRMKQLLMWCGERALSAKPPLGTKNADAILGARAIQDQILKDFASRSEFSDWFTRDDVESRAKVVLKPNPRNLEMDEKLALRREKEAWLSMKKLPPEQPPLFSPDEPDQIVLPDFDLLDEDDGKLRGELADEANSFAALRSKTESRLRKIQSSLEFQIDQFADNVHKLEQRVLVAGKEADKVLKLSALRLREREQRERTSAGTRDMPIMEVLRSLGQILPEGNGG</sequence>
<evidence type="ECO:0000313" key="2">
    <source>
        <dbReference type="EMBL" id="PWI75313.1"/>
    </source>
</evidence>
<dbReference type="GO" id="GO:0051301">
    <property type="term" value="P:cell division"/>
    <property type="evidence" value="ECO:0007669"/>
    <property type="project" value="InterPro"/>
</dbReference>
<comment type="caution">
    <text evidence="2">The sequence shown here is derived from an EMBL/GenBank/DDBJ whole genome shotgun (WGS) entry which is preliminary data.</text>
</comment>
<accession>A0A2U3ELE7</accession>
<evidence type="ECO:0000256" key="1">
    <source>
        <dbReference type="SAM" id="MobiDB-lite"/>
    </source>
</evidence>
<name>A0A2U3ELE7_PURLI</name>
<dbReference type="InterPro" id="IPR013218">
    <property type="entry name" value="Dsn1/Mis13"/>
</dbReference>
<evidence type="ECO:0008006" key="4">
    <source>
        <dbReference type="Google" id="ProtNLM"/>
    </source>
</evidence>
<dbReference type="PANTHER" id="PTHR14778">
    <property type="entry name" value="KINETOCHORE-ASSOCIATED PROTEIN DSN1 HOMOLOG"/>
    <property type="match status" value="1"/>
</dbReference>
<feature type="compositionally biased region" description="Low complexity" evidence="1">
    <location>
        <begin position="380"/>
        <end position="395"/>
    </location>
</feature>
<feature type="compositionally biased region" description="Pro residues" evidence="1">
    <location>
        <begin position="76"/>
        <end position="86"/>
    </location>
</feature>
<dbReference type="Pfam" id="PF08202">
    <property type="entry name" value="MIS13"/>
    <property type="match status" value="1"/>
</dbReference>
<feature type="region of interest" description="Disordered" evidence="1">
    <location>
        <begin position="1"/>
        <end position="24"/>
    </location>
</feature>
<proteinExistence type="predicted"/>
<feature type="compositionally biased region" description="Basic and acidic residues" evidence="1">
    <location>
        <begin position="219"/>
        <end position="228"/>
    </location>
</feature>
<feature type="compositionally biased region" description="Low complexity" evidence="1">
    <location>
        <begin position="246"/>
        <end position="270"/>
    </location>
</feature>
<organism evidence="2 3">
    <name type="scientific">Purpureocillium lilacinum</name>
    <name type="common">Paecilomyces lilacinus</name>
    <dbReference type="NCBI Taxonomy" id="33203"/>
    <lineage>
        <taxon>Eukaryota</taxon>
        <taxon>Fungi</taxon>
        <taxon>Dikarya</taxon>
        <taxon>Ascomycota</taxon>
        <taxon>Pezizomycotina</taxon>
        <taxon>Sordariomycetes</taxon>
        <taxon>Hypocreomycetidae</taxon>
        <taxon>Hypocreales</taxon>
        <taxon>Ophiocordycipitaceae</taxon>
        <taxon>Purpureocillium</taxon>
    </lineage>
</organism>
<feature type="compositionally biased region" description="Basic and acidic residues" evidence="1">
    <location>
        <begin position="158"/>
        <end position="167"/>
    </location>
</feature>
<feature type="region of interest" description="Disordered" evidence="1">
    <location>
        <begin position="145"/>
        <end position="399"/>
    </location>
</feature>
<dbReference type="GO" id="GO:0000444">
    <property type="term" value="C:MIS12/MIND type complex"/>
    <property type="evidence" value="ECO:0007669"/>
    <property type="project" value="InterPro"/>
</dbReference>
<evidence type="ECO:0000313" key="3">
    <source>
        <dbReference type="Proteomes" id="UP000245956"/>
    </source>
</evidence>
<dbReference type="AlphaFoldDB" id="A0A2U3ELE7"/>
<dbReference type="Proteomes" id="UP000245956">
    <property type="component" value="Unassembled WGS sequence"/>
</dbReference>
<feature type="compositionally biased region" description="Basic residues" evidence="1">
    <location>
        <begin position="317"/>
        <end position="327"/>
    </location>
</feature>
<dbReference type="PANTHER" id="PTHR14778:SF2">
    <property type="entry name" value="KINETOCHORE-ASSOCIATED PROTEIN DSN1 HOMOLOG"/>
    <property type="match status" value="1"/>
</dbReference>
<gene>
    <name evidence="2" type="ORF">PCL_05971</name>
</gene>
<dbReference type="GO" id="GO:0007059">
    <property type="term" value="P:chromosome segregation"/>
    <property type="evidence" value="ECO:0007669"/>
    <property type="project" value="InterPro"/>
</dbReference>
<dbReference type="EMBL" id="LCWV01000002">
    <property type="protein sequence ID" value="PWI75313.1"/>
    <property type="molecule type" value="Genomic_DNA"/>
</dbReference>
<feature type="region of interest" description="Disordered" evidence="1">
    <location>
        <begin position="58"/>
        <end position="111"/>
    </location>
</feature>